<evidence type="ECO:0000256" key="1">
    <source>
        <dbReference type="SAM" id="SignalP"/>
    </source>
</evidence>
<dbReference type="Proteomes" id="UP001530377">
    <property type="component" value="Unassembled WGS sequence"/>
</dbReference>
<proteinExistence type="predicted"/>
<feature type="signal peptide" evidence="1">
    <location>
        <begin position="1"/>
        <end position="25"/>
    </location>
</feature>
<evidence type="ECO:0000313" key="2">
    <source>
        <dbReference type="EMBL" id="KAL3810842.1"/>
    </source>
</evidence>
<accession>A0ABD3RCW2</accession>
<protein>
    <submittedName>
        <fullName evidence="2">Uncharacterized protein</fullName>
    </submittedName>
</protein>
<organism evidence="2 3">
    <name type="scientific">Cyclostephanos tholiformis</name>
    <dbReference type="NCBI Taxonomy" id="382380"/>
    <lineage>
        <taxon>Eukaryota</taxon>
        <taxon>Sar</taxon>
        <taxon>Stramenopiles</taxon>
        <taxon>Ochrophyta</taxon>
        <taxon>Bacillariophyta</taxon>
        <taxon>Coscinodiscophyceae</taxon>
        <taxon>Thalassiosirophycidae</taxon>
        <taxon>Stephanodiscales</taxon>
        <taxon>Stephanodiscaceae</taxon>
        <taxon>Cyclostephanos</taxon>
    </lineage>
</organism>
<dbReference type="AlphaFoldDB" id="A0ABD3RCW2"/>
<evidence type="ECO:0000313" key="3">
    <source>
        <dbReference type="Proteomes" id="UP001530377"/>
    </source>
</evidence>
<dbReference type="EMBL" id="JALLPB020000297">
    <property type="protein sequence ID" value="KAL3810842.1"/>
    <property type="molecule type" value="Genomic_DNA"/>
</dbReference>
<reference evidence="2 3" key="1">
    <citation type="submission" date="2024-10" db="EMBL/GenBank/DDBJ databases">
        <title>Updated reference genomes for cyclostephanoid diatoms.</title>
        <authorList>
            <person name="Roberts W.R."/>
            <person name="Alverson A.J."/>
        </authorList>
    </citation>
    <scope>NUCLEOTIDE SEQUENCE [LARGE SCALE GENOMIC DNA]</scope>
    <source>
        <strain evidence="2 3">AJA228-03</strain>
    </source>
</reference>
<gene>
    <name evidence="2" type="ORF">ACHAXA_007497</name>
</gene>
<keyword evidence="3" id="KW-1185">Reference proteome</keyword>
<keyword evidence="1" id="KW-0732">Signal</keyword>
<comment type="caution">
    <text evidence="2">The sequence shown here is derived from an EMBL/GenBank/DDBJ whole genome shotgun (WGS) entry which is preliminary data.</text>
</comment>
<sequence>MVGLRSTFSLCAAILAAIMPRIVTARNGGEKLEPRRLNIMIGNSDEYAETRVSLQAPSHPVGISHKDHAKIASILSTTKEMISTANSLIDNEKTSQEGTEMMKEANAMFREVTDHLAQRMLAGDTDMVRRKYSEHDIQQAQEDEERAFDVARSVFEVAITFPECLEMFLQDCLDTINNQASAVGVATFEVIVHEKRNIDQPGYNKVVIITNSMADRVMGRAGDGIVTYPFLWEDSNGWKSLGVDGKWNCATKTPEECCQDIKDSAPTPDMKGNYIECHIFVPFGGKDKPKRNDRVFVNVSPDGRVHEAPVIQ</sequence>
<feature type="chain" id="PRO_5044781863" evidence="1">
    <location>
        <begin position="26"/>
        <end position="312"/>
    </location>
</feature>
<name>A0ABD3RCW2_9STRA</name>